<dbReference type="PANTHER" id="PTHR35838:SF1">
    <property type="entry name" value="TRICHOHYALIN-LIKE"/>
    <property type="match status" value="1"/>
</dbReference>
<sequence>MAEAELWALYSTHPQEMNGASRMKRHENLHRQITAFEKLLQYAMSRFSIETLYRMLQILSNREYVSETTQKNRFFTRAAAHVKNGGRIEITSLGKLREVLGKFSNKIGTKKMKSEEEQNVIKYFSTFLNDIEYLRKLKKYFDERVYMCLYDYFYDPDIESQLDRSSLTPRDLKVIKQSKHVSFDDADDSGHCSTADEAEDEQVVPLDREESQDVTELNDQEKFVHAVKRLYEINNAWSILLKESNINDDIFDEESHYEIQPFIKCGAFENVFRLVPDIFSKCHKSAEMAKLWWTQANKLYRELPDGKVKPKDMRGRVNVVEIGIQHLTQSIQTEENLLSFLKKDAASLQAREKRFDDLRRRFDEVEVRMNSTGRKYQSVLLQRESLLKKMEASPLGSRVRAVLENKLEELEWKLCEYNDTLKIREFEHSLVKHDYLIELENQPHFIRYQAHLDCKISEVEKSLEDKKAQKRKRVKELALLRTNGEKMRDVMKRYIRDDDDLVMTSGENGDNPVISAPSNLGTATNATVRVKMQGPSAPQQTGRADSDPDDFDIKVVSISYNLPNTPDSGSLGDTNDSDPETVTNSTSNQSLRKSQTTSRNKNISRKIDPSLNVKQQKTKALRRLKSREQDNTFLKEPKKRGTNLSKNTPSKGISRRFERKDNRGGAPTKIPHPRGTTQTSTGAR</sequence>
<feature type="compositionally biased region" description="Polar residues" evidence="2">
    <location>
        <begin position="642"/>
        <end position="651"/>
    </location>
</feature>
<organism evidence="3 4">
    <name type="scientific">Lingula anatina</name>
    <name type="common">Brachiopod</name>
    <name type="synonym">Lingula unguis</name>
    <dbReference type="NCBI Taxonomy" id="7574"/>
    <lineage>
        <taxon>Eukaryota</taxon>
        <taxon>Metazoa</taxon>
        <taxon>Spiralia</taxon>
        <taxon>Lophotrochozoa</taxon>
        <taxon>Brachiopoda</taxon>
        <taxon>Linguliformea</taxon>
        <taxon>Lingulata</taxon>
        <taxon>Lingulida</taxon>
        <taxon>Linguloidea</taxon>
        <taxon>Lingulidae</taxon>
        <taxon>Lingula</taxon>
    </lineage>
</organism>
<feature type="compositionally biased region" description="Polar residues" evidence="2">
    <location>
        <begin position="675"/>
        <end position="684"/>
    </location>
</feature>
<dbReference type="PANTHER" id="PTHR35838">
    <property type="entry name" value="CHROMOSOME 21, WHOLE GENOME SHOTGUN SEQUENCE"/>
    <property type="match status" value="1"/>
</dbReference>
<feature type="compositionally biased region" description="Basic and acidic residues" evidence="2">
    <location>
        <begin position="626"/>
        <end position="636"/>
    </location>
</feature>
<keyword evidence="1" id="KW-0175">Coiled coil</keyword>
<feature type="coiled-coil region" evidence="1">
    <location>
        <begin position="324"/>
        <end position="368"/>
    </location>
</feature>
<dbReference type="InParanoid" id="A0A1S3HGM9"/>
<feature type="region of interest" description="Disordered" evidence="2">
    <location>
        <begin position="183"/>
        <end position="211"/>
    </location>
</feature>
<keyword evidence="3" id="KW-1185">Reference proteome</keyword>
<feature type="compositionally biased region" description="Basic residues" evidence="2">
    <location>
        <begin position="616"/>
        <end position="625"/>
    </location>
</feature>
<dbReference type="GeneID" id="106154720"/>
<feature type="region of interest" description="Disordered" evidence="2">
    <location>
        <begin position="560"/>
        <end position="684"/>
    </location>
</feature>
<dbReference type="OrthoDB" id="9949627at2759"/>
<protein>
    <submittedName>
        <fullName evidence="4">Uncharacterized protein LOC106154720</fullName>
    </submittedName>
</protein>
<dbReference type="AlphaFoldDB" id="A0A1S3HGM9"/>
<feature type="region of interest" description="Disordered" evidence="2">
    <location>
        <begin position="501"/>
        <end position="520"/>
    </location>
</feature>
<accession>A0A1S3HGM9</accession>
<dbReference type="Proteomes" id="UP000085678">
    <property type="component" value="Unplaced"/>
</dbReference>
<reference evidence="4" key="1">
    <citation type="submission" date="2025-08" db="UniProtKB">
        <authorList>
            <consortium name="RefSeq"/>
        </authorList>
    </citation>
    <scope>IDENTIFICATION</scope>
    <source>
        <tissue evidence="4">Gonads</tissue>
    </source>
</reference>
<evidence type="ECO:0000256" key="1">
    <source>
        <dbReference type="SAM" id="Coils"/>
    </source>
</evidence>
<dbReference type="RefSeq" id="XP_013384631.1">
    <property type="nucleotide sequence ID" value="XM_013529177.1"/>
</dbReference>
<evidence type="ECO:0000313" key="4">
    <source>
        <dbReference type="RefSeq" id="XP_013384631.1"/>
    </source>
</evidence>
<evidence type="ECO:0000256" key="2">
    <source>
        <dbReference type="SAM" id="MobiDB-lite"/>
    </source>
</evidence>
<name>A0A1S3HGM9_LINAN</name>
<proteinExistence type="predicted"/>
<dbReference type="KEGG" id="lak:106154720"/>
<gene>
    <name evidence="4" type="primary">LOC106154720</name>
</gene>
<evidence type="ECO:0000313" key="3">
    <source>
        <dbReference type="Proteomes" id="UP000085678"/>
    </source>
</evidence>
<feature type="compositionally biased region" description="Polar residues" evidence="2">
    <location>
        <begin position="560"/>
        <end position="601"/>
    </location>
</feature>